<proteinExistence type="predicted"/>
<organism evidence="1">
    <name type="scientific">Pseudothermotoga hypogea</name>
    <dbReference type="NCBI Taxonomy" id="57487"/>
    <lineage>
        <taxon>Bacteria</taxon>
        <taxon>Thermotogati</taxon>
        <taxon>Thermotogota</taxon>
        <taxon>Thermotogae</taxon>
        <taxon>Thermotogales</taxon>
        <taxon>Thermotogaceae</taxon>
        <taxon>Pseudothermotoga</taxon>
    </lineage>
</organism>
<accession>A0A832I9W6</accession>
<protein>
    <submittedName>
        <fullName evidence="1">Uncharacterized protein</fullName>
    </submittedName>
</protein>
<dbReference type="AlphaFoldDB" id="A0A832I9W6"/>
<gene>
    <name evidence="1" type="ORF">ENW55_08190</name>
</gene>
<comment type="caution">
    <text evidence="1">The sequence shown here is derived from an EMBL/GenBank/DDBJ whole genome shotgun (WGS) entry which is preliminary data.</text>
</comment>
<reference evidence="1" key="1">
    <citation type="journal article" date="2020" name="mSystems">
        <title>Genome- and Community-Level Interaction Insights into Carbon Utilization and Element Cycling Functions of Hydrothermarchaeota in Hydrothermal Sediment.</title>
        <authorList>
            <person name="Zhou Z."/>
            <person name="Liu Y."/>
            <person name="Xu W."/>
            <person name="Pan J."/>
            <person name="Luo Z.H."/>
            <person name="Li M."/>
        </authorList>
    </citation>
    <scope>NUCLEOTIDE SEQUENCE [LARGE SCALE GENOMIC DNA]</scope>
    <source>
        <strain evidence="1">SpSt-86</strain>
    </source>
</reference>
<name>A0A832I9W6_9THEM</name>
<dbReference type="EMBL" id="DTKQ01000053">
    <property type="protein sequence ID" value="HGZ79949.1"/>
    <property type="molecule type" value="Genomic_DNA"/>
</dbReference>
<sequence>MILPFPKKGAFAETSDLNDFEIDVLVDYVSAGGRILMLAPPDSFIVNSFEALLKRFVPEARFVQMDFTILVSHKDELFRQFQVQGLIFLSIGEAIEIVEALEKMLQ</sequence>
<evidence type="ECO:0000313" key="1">
    <source>
        <dbReference type="EMBL" id="HGZ79949.1"/>
    </source>
</evidence>